<feature type="region of interest" description="Disordered" evidence="1">
    <location>
        <begin position="480"/>
        <end position="501"/>
    </location>
</feature>
<evidence type="ECO:0000256" key="1">
    <source>
        <dbReference type="SAM" id="MobiDB-lite"/>
    </source>
</evidence>
<evidence type="ECO:0000313" key="3">
    <source>
        <dbReference type="Proteomes" id="UP000609651"/>
    </source>
</evidence>
<organism evidence="2 3">
    <name type="scientific">Alienimonas chondri</name>
    <dbReference type="NCBI Taxonomy" id="2681879"/>
    <lineage>
        <taxon>Bacteria</taxon>
        <taxon>Pseudomonadati</taxon>
        <taxon>Planctomycetota</taxon>
        <taxon>Planctomycetia</taxon>
        <taxon>Planctomycetales</taxon>
        <taxon>Planctomycetaceae</taxon>
        <taxon>Alienimonas</taxon>
    </lineage>
</organism>
<protein>
    <submittedName>
        <fullName evidence="2">Uncharacterized protein</fullName>
    </submittedName>
</protein>
<evidence type="ECO:0000313" key="2">
    <source>
        <dbReference type="EMBL" id="NNJ24775.1"/>
    </source>
</evidence>
<dbReference type="EMBL" id="WTPX01000016">
    <property type="protein sequence ID" value="NNJ24775.1"/>
    <property type="molecule type" value="Genomic_DNA"/>
</dbReference>
<dbReference type="RefSeq" id="WP_171184078.1">
    <property type="nucleotide sequence ID" value="NZ_WTPX01000016.1"/>
</dbReference>
<accession>A0ABX1V9L3</accession>
<proteinExistence type="predicted"/>
<name>A0ABX1V9L3_9PLAN</name>
<keyword evidence="3" id="KW-1185">Reference proteome</keyword>
<reference evidence="2 3" key="1">
    <citation type="journal article" date="2020" name="Syst. Appl. Microbiol.">
        <title>Alienimonas chondri sp. nov., a novel planctomycete isolated from the biofilm of the red alga Chondrus crispus.</title>
        <authorList>
            <person name="Vitorino I."/>
            <person name="Albuquerque L."/>
            <person name="Wiegand S."/>
            <person name="Kallscheuer N."/>
            <person name="da Costa M.S."/>
            <person name="Lobo-da-Cunha A."/>
            <person name="Jogler C."/>
            <person name="Lage O.M."/>
        </authorList>
    </citation>
    <scope>NUCLEOTIDE SEQUENCE [LARGE SCALE GENOMIC DNA]</scope>
    <source>
        <strain evidence="2 3">LzC2</strain>
    </source>
</reference>
<gene>
    <name evidence="2" type="ORF">LzC2_08350</name>
</gene>
<dbReference type="Proteomes" id="UP000609651">
    <property type="component" value="Unassembled WGS sequence"/>
</dbReference>
<sequence length="566" mass="61060">MKSVLTTAGPASAADAGSLKVPREDRAMLAVPALDDLPTLAEANAAASGPSSASAGLDVQGRPFGALRDWARKETLGAAATYTRSLGVTVEEVDPSAPLIAGGHQPELFHPGVWAKNFALGRVARAVGGTALNLVIDSDLLPGTRVRVPAGTRRNPRIESIPFDSDRSSRPWSGALVRDPILFDSFGLRLGESLGRFGLRPLAADHWGKACCGDELAPRLTAFRRRMEGAWGLSNLEVPIGQVCETDSFLWFAGHLIAHAARLREDHNAALDDYRERVGLKAENRPVPPLSRVASKTAGDAIELPFWMWEDSNPTRRRVFVRSVGRNRVALSDGPPGEGEDFAEFPLSERMDACCAVEALKQLPARGVRLRTRALATTLFARLCLGDLFLHGIGGATYDAVTDGIVRRFFGLEPPGYGAVSATVHLPFAESFGANPDDVGRLERRLRDLRFNPDRSLPDPPPAAAAPLVDRKQALIAEQRDANTHGLSRAERRARTPANEARRDALHATNAALGAFVSDRVIAAREELADLQAKLTADKLLTSREFSFAVFPEDVLRPFLTGILDG</sequence>
<comment type="caution">
    <text evidence="2">The sequence shown here is derived from an EMBL/GenBank/DDBJ whole genome shotgun (WGS) entry which is preliminary data.</text>
</comment>